<evidence type="ECO:0000313" key="2">
    <source>
        <dbReference type="Proteomes" id="UP000586305"/>
    </source>
</evidence>
<gene>
    <name evidence="1" type="ORF">HG263_19450</name>
</gene>
<sequence length="109" mass="12023">MSCSNCGIQIKCSANHQCWCTELPNILPLSDANGCLCRACLITKLRTYIDSLNEMPIAEQLALARPFKHSAAIEGLDYSIEDGLFVMSRWAHLKRGNCCGNGCKHCPFS</sequence>
<evidence type="ECO:0000313" key="1">
    <source>
        <dbReference type="EMBL" id="NOU52685.1"/>
    </source>
</evidence>
<dbReference type="EMBL" id="JABBPG010000011">
    <property type="protein sequence ID" value="NOU52685.1"/>
    <property type="molecule type" value="Genomic_DNA"/>
</dbReference>
<protein>
    <recommendedName>
        <fullName evidence="3">Cysteine-rich CWC</fullName>
    </recommendedName>
</protein>
<name>A0A849VHC9_9GAMM</name>
<dbReference type="AlphaFoldDB" id="A0A849VHC9"/>
<keyword evidence="2" id="KW-1185">Reference proteome</keyword>
<proteinExistence type="predicted"/>
<comment type="caution">
    <text evidence="1">The sequence shown here is derived from an EMBL/GenBank/DDBJ whole genome shotgun (WGS) entry which is preliminary data.</text>
</comment>
<dbReference type="Pfam" id="PF17653">
    <property type="entry name" value="DUF5522"/>
    <property type="match status" value="1"/>
</dbReference>
<organism evidence="1 2">
    <name type="scientific">Pseudoalteromonas caenipelagi</name>
    <dbReference type="NCBI Taxonomy" id="2726988"/>
    <lineage>
        <taxon>Bacteria</taxon>
        <taxon>Pseudomonadati</taxon>
        <taxon>Pseudomonadota</taxon>
        <taxon>Gammaproteobacteria</taxon>
        <taxon>Alteromonadales</taxon>
        <taxon>Pseudoalteromonadaceae</taxon>
        <taxon>Pseudoalteromonas</taxon>
    </lineage>
</organism>
<accession>A0A849VHC9</accession>
<reference evidence="1 2" key="1">
    <citation type="submission" date="2020-04" db="EMBL/GenBank/DDBJ databases">
        <title>Pseudoalteromonas caenipelagi sp. nov., isolated from a tidal flat.</title>
        <authorList>
            <person name="Park S."/>
            <person name="Yoon J.-H."/>
        </authorList>
    </citation>
    <scope>NUCLEOTIDE SEQUENCE [LARGE SCALE GENOMIC DNA]</scope>
    <source>
        <strain evidence="1 2">JBTF-M23</strain>
    </source>
</reference>
<evidence type="ECO:0008006" key="3">
    <source>
        <dbReference type="Google" id="ProtNLM"/>
    </source>
</evidence>
<dbReference type="InterPro" id="IPR040807">
    <property type="entry name" value="DUF5522"/>
</dbReference>
<dbReference type="RefSeq" id="WP_171627737.1">
    <property type="nucleotide sequence ID" value="NZ_JABBPG010000011.1"/>
</dbReference>
<dbReference type="Proteomes" id="UP000586305">
    <property type="component" value="Unassembled WGS sequence"/>
</dbReference>